<proteinExistence type="predicted"/>
<protein>
    <submittedName>
        <fullName evidence="2">Uncharacterized protein</fullName>
    </submittedName>
</protein>
<evidence type="ECO:0000256" key="1">
    <source>
        <dbReference type="SAM" id="MobiDB-lite"/>
    </source>
</evidence>
<reference evidence="2" key="1">
    <citation type="journal article" date="2019" name="bioRxiv">
        <title>The Genome of the Zebra Mussel, Dreissena polymorpha: A Resource for Invasive Species Research.</title>
        <authorList>
            <person name="McCartney M.A."/>
            <person name="Auch B."/>
            <person name="Kono T."/>
            <person name="Mallez S."/>
            <person name="Zhang Y."/>
            <person name="Obille A."/>
            <person name="Becker A."/>
            <person name="Abrahante J.E."/>
            <person name="Garbe J."/>
            <person name="Badalamenti J.P."/>
            <person name="Herman A."/>
            <person name="Mangelson H."/>
            <person name="Liachko I."/>
            <person name="Sullivan S."/>
            <person name="Sone E.D."/>
            <person name="Koren S."/>
            <person name="Silverstein K.A.T."/>
            <person name="Beckman K.B."/>
            <person name="Gohl D.M."/>
        </authorList>
    </citation>
    <scope>NUCLEOTIDE SEQUENCE</scope>
    <source>
        <strain evidence="2">Duluth1</strain>
        <tissue evidence="2">Whole animal</tissue>
    </source>
</reference>
<name>A0A9D4BFA8_DREPO</name>
<feature type="compositionally biased region" description="Acidic residues" evidence="1">
    <location>
        <begin position="186"/>
        <end position="198"/>
    </location>
</feature>
<organism evidence="2 3">
    <name type="scientific">Dreissena polymorpha</name>
    <name type="common">Zebra mussel</name>
    <name type="synonym">Mytilus polymorpha</name>
    <dbReference type="NCBI Taxonomy" id="45954"/>
    <lineage>
        <taxon>Eukaryota</taxon>
        <taxon>Metazoa</taxon>
        <taxon>Spiralia</taxon>
        <taxon>Lophotrochozoa</taxon>
        <taxon>Mollusca</taxon>
        <taxon>Bivalvia</taxon>
        <taxon>Autobranchia</taxon>
        <taxon>Heteroconchia</taxon>
        <taxon>Euheterodonta</taxon>
        <taxon>Imparidentia</taxon>
        <taxon>Neoheterodontei</taxon>
        <taxon>Myida</taxon>
        <taxon>Dreissenoidea</taxon>
        <taxon>Dreissenidae</taxon>
        <taxon>Dreissena</taxon>
    </lineage>
</organism>
<feature type="compositionally biased region" description="Basic and acidic residues" evidence="1">
    <location>
        <begin position="175"/>
        <end position="185"/>
    </location>
</feature>
<feature type="region of interest" description="Disordered" evidence="1">
    <location>
        <begin position="129"/>
        <end position="211"/>
    </location>
</feature>
<sequence>MSRRNKDRRGEMMSRPVVLMSCSTIILIKVAKIPPIFRGFQPFQIHKVKKLCPAGIVILLKRSAVHVVNETNQNDLHRPRDNNANGCTHEISGKNSSLMDLKNLAGISQENLNKLRSILGIGKSRSSQTVTESVELSQEGHDWESDSSVLVDRDRASNNSKSLNKGHSHNARQGSRLDDIEKRLYDDDDDTSSEDDDNWPQPLLKASEKGDPISKSLAKLINDSCTQQCEVKQTIEKKFPRTVSSCRPLESMMRFGVI</sequence>
<comment type="caution">
    <text evidence="2">The sequence shown here is derived from an EMBL/GenBank/DDBJ whole genome shotgun (WGS) entry which is preliminary data.</text>
</comment>
<evidence type="ECO:0000313" key="2">
    <source>
        <dbReference type="EMBL" id="KAH3691605.1"/>
    </source>
</evidence>
<keyword evidence="3" id="KW-1185">Reference proteome</keyword>
<gene>
    <name evidence="2" type="ORF">DPMN_190959</name>
</gene>
<accession>A0A9D4BFA8</accession>
<dbReference type="EMBL" id="JAIWYP010000033">
    <property type="protein sequence ID" value="KAH3691605.1"/>
    <property type="molecule type" value="Genomic_DNA"/>
</dbReference>
<reference evidence="2" key="2">
    <citation type="submission" date="2020-11" db="EMBL/GenBank/DDBJ databases">
        <authorList>
            <person name="McCartney M.A."/>
            <person name="Auch B."/>
            <person name="Kono T."/>
            <person name="Mallez S."/>
            <person name="Becker A."/>
            <person name="Gohl D.M."/>
            <person name="Silverstein K.A.T."/>
            <person name="Koren S."/>
            <person name="Bechman K.B."/>
            <person name="Herman A."/>
            <person name="Abrahante J.E."/>
            <person name="Garbe J."/>
        </authorList>
    </citation>
    <scope>NUCLEOTIDE SEQUENCE</scope>
    <source>
        <strain evidence="2">Duluth1</strain>
        <tissue evidence="2">Whole animal</tissue>
    </source>
</reference>
<evidence type="ECO:0000313" key="3">
    <source>
        <dbReference type="Proteomes" id="UP000828390"/>
    </source>
</evidence>
<dbReference type="Proteomes" id="UP000828390">
    <property type="component" value="Unassembled WGS sequence"/>
</dbReference>
<dbReference type="AlphaFoldDB" id="A0A9D4BFA8"/>